<evidence type="ECO:0000313" key="3">
    <source>
        <dbReference type="Proteomes" id="UP000776164"/>
    </source>
</evidence>
<gene>
    <name evidence="2" type="ORF">JOE66_002788</name>
</gene>
<feature type="transmembrane region" description="Helical" evidence="1">
    <location>
        <begin position="29"/>
        <end position="55"/>
    </location>
</feature>
<keyword evidence="1" id="KW-1133">Transmembrane helix</keyword>
<keyword evidence="1" id="KW-0812">Transmembrane</keyword>
<sequence length="65" mass="7061">MIVTPMVIDWMFFSGATGDWRSVQAVVEVVLRTVASVLAPLGAALIAAAVVMTYIEQRERITDGH</sequence>
<evidence type="ECO:0000256" key="1">
    <source>
        <dbReference type="SAM" id="Phobius"/>
    </source>
</evidence>
<keyword evidence="3" id="KW-1185">Reference proteome</keyword>
<accession>A0ABS2L807</accession>
<proteinExistence type="predicted"/>
<dbReference type="RefSeq" id="WP_205110384.1">
    <property type="nucleotide sequence ID" value="NZ_BAAAHT010000014.1"/>
</dbReference>
<comment type="caution">
    <text evidence="2">The sequence shown here is derived from an EMBL/GenBank/DDBJ whole genome shotgun (WGS) entry which is preliminary data.</text>
</comment>
<evidence type="ECO:0000313" key="2">
    <source>
        <dbReference type="EMBL" id="MBM7473154.1"/>
    </source>
</evidence>
<protein>
    <submittedName>
        <fullName evidence="2">Uncharacterized protein</fullName>
    </submittedName>
</protein>
<keyword evidence="1" id="KW-0472">Membrane</keyword>
<organism evidence="2 3">
    <name type="scientific">Subtercola frigoramans</name>
    <dbReference type="NCBI Taxonomy" id="120298"/>
    <lineage>
        <taxon>Bacteria</taxon>
        <taxon>Bacillati</taxon>
        <taxon>Actinomycetota</taxon>
        <taxon>Actinomycetes</taxon>
        <taxon>Micrococcales</taxon>
        <taxon>Microbacteriaceae</taxon>
        <taxon>Subtercola</taxon>
    </lineage>
</organism>
<dbReference type="Proteomes" id="UP000776164">
    <property type="component" value="Unassembled WGS sequence"/>
</dbReference>
<reference evidence="2 3" key="1">
    <citation type="submission" date="2021-01" db="EMBL/GenBank/DDBJ databases">
        <title>Sequencing the genomes of 1000 actinobacteria strains.</title>
        <authorList>
            <person name="Klenk H.-P."/>
        </authorList>
    </citation>
    <scope>NUCLEOTIDE SEQUENCE [LARGE SCALE GENOMIC DNA]</scope>
    <source>
        <strain evidence="2 3">DSM 13057</strain>
    </source>
</reference>
<name>A0ABS2L807_9MICO</name>
<dbReference type="EMBL" id="JAFBBU010000001">
    <property type="protein sequence ID" value="MBM7473154.1"/>
    <property type="molecule type" value="Genomic_DNA"/>
</dbReference>